<accession>A0ABS2TGD8</accession>
<dbReference type="Proteomes" id="UP000705983">
    <property type="component" value="Unassembled WGS sequence"/>
</dbReference>
<proteinExistence type="inferred from homology"/>
<protein>
    <recommendedName>
        <fullName evidence="3">Ribosome maturation factor RimP</fullName>
    </recommendedName>
</protein>
<evidence type="ECO:0000256" key="1">
    <source>
        <dbReference type="ARBA" id="ARBA00022490"/>
    </source>
</evidence>
<comment type="similarity">
    <text evidence="3">Belongs to the RimP family.</text>
</comment>
<reference evidence="7" key="1">
    <citation type="submission" date="2021-02" db="EMBL/GenBank/DDBJ databases">
        <title>Leucobacter sp. CX169.</title>
        <authorList>
            <person name="Cheng Y."/>
        </authorList>
    </citation>
    <scope>NUCLEOTIDE SEQUENCE [LARGE SCALE GENOMIC DNA]</scope>
    <source>
        <strain evidence="7">JY899</strain>
    </source>
</reference>
<evidence type="ECO:0000259" key="4">
    <source>
        <dbReference type="Pfam" id="PF02576"/>
    </source>
</evidence>
<keyword evidence="1 3" id="KW-0963">Cytoplasm</keyword>
<dbReference type="InterPro" id="IPR003728">
    <property type="entry name" value="Ribosome_maturation_RimP"/>
</dbReference>
<dbReference type="PANTHER" id="PTHR33867">
    <property type="entry name" value="RIBOSOME MATURATION FACTOR RIMP"/>
    <property type="match status" value="1"/>
</dbReference>
<dbReference type="RefSeq" id="WP_182173734.1">
    <property type="nucleotide sequence ID" value="NZ_CP059676.1"/>
</dbReference>
<keyword evidence="2 3" id="KW-0690">Ribosome biogenesis</keyword>
<sequence>MKDADKLNDALVSVVAGAGLYLEQVELKPAGKRTLLRVTVDLEDGPGGVGSDQLADVSRKISAFLDESPAAPSGQYVLEVSTPGATRTLTEPRHFRRAQGRKVVLATAGGDITGRLDSVEGDTLSLSNGGQAREISLSDVLSARMDVEL</sequence>
<dbReference type="SUPFAM" id="SSF75420">
    <property type="entry name" value="YhbC-like, N-terminal domain"/>
    <property type="match status" value="1"/>
</dbReference>
<comment type="caution">
    <text evidence="6">The sequence shown here is derived from an EMBL/GenBank/DDBJ whole genome shotgun (WGS) entry which is preliminary data.</text>
</comment>
<evidence type="ECO:0000256" key="3">
    <source>
        <dbReference type="HAMAP-Rule" id="MF_01077"/>
    </source>
</evidence>
<comment type="subcellular location">
    <subcellularLocation>
        <location evidence="3">Cytoplasm</location>
    </subcellularLocation>
</comment>
<name>A0ABS2TGD8_9ACTO</name>
<keyword evidence="7" id="KW-1185">Reference proteome</keyword>
<dbReference type="Pfam" id="PF02576">
    <property type="entry name" value="RimP_N"/>
    <property type="match status" value="1"/>
</dbReference>
<evidence type="ECO:0000259" key="5">
    <source>
        <dbReference type="Pfam" id="PF17384"/>
    </source>
</evidence>
<dbReference type="HAMAP" id="MF_01077">
    <property type="entry name" value="RimP"/>
    <property type="match status" value="1"/>
</dbReference>
<dbReference type="EMBL" id="JAFFJS010000005">
    <property type="protein sequence ID" value="MBM9433692.1"/>
    <property type="molecule type" value="Genomic_DNA"/>
</dbReference>
<dbReference type="Gene3D" id="3.30.300.70">
    <property type="entry name" value="RimP-like superfamily, N-terminal"/>
    <property type="match status" value="1"/>
</dbReference>
<feature type="domain" description="Ribosome maturation factor RimP C-terminal" evidence="5">
    <location>
        <begin position="89"/>
        <end position="148"/>
    </location>
</feature>
<feature type="domain" description="Ribosome maturation factor RimP N-terminal" evidence="4">
    <location>
        <begin position="13"/>
        <end position="85"/>
    </location>
</feature>
<evidence type="ECO:0000313" key="6">
    <source>
        <dbReference type="EMBL" id="MBM9433692.1"/>
    </source>
</evidence>
<dbReference type="Pfam" id="PF17384">
    <property type="entry name" value="DUF150_C"/>
    <property type="match status" value="1"/>
</dbReference>
<dbReference type="PANTHER" id="PTHR33867:SF1">
    <property type="entry name" value="RIBOSOME MATURATION FACTOR RIMP"/>
    <property type="match status" value="1"/>
</dbReference>
<dbReference type="InterPro" id="IPR035956">
    <property type="entry name" value="RimP_N_sf"/>
</dbReference>
<gene>
    <name evidence="3" type="primary">rimP</name>
    <name evidence="6" type="ORF">JVW63_08295</name>
</gene>
<dbReference type="CDD" id="cd01734">
    <property type="entry name" value="YlxS_C"/>
    <property type="match status" value="1"/>
</dbReference>
<dbReference type="InterPro" id="IPR028998">
    <property type="entry name" value="RimP_C"/>
</dbReference>
<evidence type="ECO:0000313" key="7">
    <source>
        <dbReference type="Proteomes" id="UP000705983"/>
    </source>
</evidence>
<organism evidence="6 7">
    <name type="scientific">Flaviflexus equikiangi</name>
    <dbReference type="NCBI Taxonomy" id="2758573"/>
    <lineage>
        <taxon>Bacteria</taxon>
        <taxon>Bacillati</taxon>
        <taxon>Actinomycetota</taxon>
        <taxon>Actinomycetes</taxon>
        <taxon>Actinomycetales</taxon>
        <taxon>Actinomycetaceae</taxon>
        <taxon>Flaviflexus</taxon>
    </lineage>
</organism>
<evidence type="ECO:0000256" key="2">
    <source>
        <dbReference type="ARBA" id="ARBA00022517"/>
    </source>
</evidence>
<dbReference type="InterPro" id="IPR028989">
    <property type="entry name" value="RimP_N"/>
</dbReference>
<comment type="function">
    <text evidence="3">Required for maturation of 30S ribosomal subunits.</text>
</comment>